<keyword evidence="2" id="KW-0472">Membrane</keyword>
<evidence type="ECO:0000256" key="2">
    <source>
        <dbReference type="SAM" id="Phobius"/>
    </source>
</evidence>
<evidence type="ECO:0000313" key="3">
    <source>
        <dbReference type="EMBL" id="KAK3689822.1"/>
    </source>
</evidence>
<organism evidence="3 4">
    <name type="scientific">Podospora appendiculata</name>
    <dbReference type="NCBI Taxonomy" id="314037"/>
    <lineage>
        <taxon>Eukaryota</taxon>
        <taxon>Fungi</taxon>
        <taxon>Dikarya</taxon>
        <taxon>Ascomycota</taxon>
        <taxon>Pezizomycotina</taxon>
        <taxon>Sordariomycetes</taxon>
        <taxon>Sordariomycetidae</taxon>
        <taxon>Sordariales</taxon>
        <taxon>Podosporaceae</taxon>
        <taxon>Podospora</taxon>
    </lineage>
</organism>
<evidence type="ECO:0008006" key="5">
    <source>
        <dbReference type="Google" id="ProtNLM"/>
    </source>
</evidence>
<keyword evidence="4" id="KW-1185">Reference proteome</keyword>
<feature type="compositionally biased region" description="Acidic residues" evidence="1">
    <location>
        <begin position="259"/>
        <end position="269"/>
    </location>
</feature>
<feature type="region of interest" description="Disordered" evidence="1">
    <location>
        <begin position="242"/>
        <end position="285"/>
    </location>
</feature>
<feature type="transmembrane region" description="Helical" evidence="2">
    <location>
        <begin position="63"/>
        <end position="82"/>
    </location>
</feature>
<protein>
    <recommendedName>
        <fullName evidence="5">Transmembrane protein</fullName>
    </recommendedName>
</protein>
<feature type="transmembrane region" description="Helical" evidence="2">
    <location>
        <begin position="126"/>
        <end position="148"/>
    </location>
</feature>
<sequence length="310" mass="34123">MSTVNVDQVLYSRAGWRLRFLVPCWTFQLAVVLCLMGIFAYRLVETFEHYDESKKNGDPMVEVIWESTNVGFSLISLMLTIIEISKAATESLTPFMMLCSHVIKLTLAFAILGLDVTVYLKSLDGQYSIVALALDCGLLAVTIATFIYSLKTFRRLLKYEDYAMTTDTKPYGRGDDVEMGKRSSALRHQSTEYPSTTAVLKTEIDKRIGAEFGWSSSAAETDGSVVVGAGVVHAGKVKMASDLPRKQSWATETGTYDPMDGDDDDDDDSDTVRGRDSREVVRHASVPTVMVLGHDDTQALIPGHGPPPKA</sequence>
<reference evidence="3" key="1">
    <citation type="journal article" date="2023" name="Mol. Phylogenet. Evol.">
        <title>Genome-scale phylogeny and comparative genomics of the fungal order Sordariales.</title>
        <authorList>
            <person name="Hensen N."/>
            <person name="Bonometti L."/>
            <person name="Westerberg I."/>
            <person name="Brannstrom I.O."/>
            <person name="Guillou S."/>
            <person name="Cros-Aarteil S."/>
            <person name="Calhoun S."/>
            <person name="Haridas S."/>
            <person name="Kuo A."/>
            <person name="Mondo S."/>
            <person name="Pangilinan J."/>
            <person name="Riley R."/>
            <person name="LaButti K."/>
            <person name="Andreopoulos B."/>
            <person name="Lipzen A."/>
            <person name="Chen C."/>
            <person name="Yan M."/>
            <person name="Daum C."/>
            <person name="Ng V."/>
            <person name="Clum A."/>
            <person name="Steindorff A."/>
            <person name="Ohm R.A."/>
            <person name="Martin F."/>
            <person name="Silar P."/>
            <person name="Natvig D.O."/>
            <person name="Lalanne C."/>
            <person name="Gautier V."/>
            <person name="Ament-Velasquez S.L."/>
            <person name="Kruys A."/>
            <person name="Hutchinson M.I."/>
            <person name="Powell A.J."/>
            <person name="Barry K."/>
            <person name="Miller A.N."/>
            <person name="Grigoriev I.V."/>
            <person name="Debuchy R."/>
            <person name="Gladieux P."/>
            <person name="Hiltunen Thoren M."/>
            <person name="Johannesson H."/>
        </authorList>
    </citation>
    <scope>NUCLEOTIDE SEQUENCE</scope>
    <source>
        <strain evidence="3">CBS 314.62</strain>
    </source>
</reference>
<keyword evidence="2" id="KW-1133">Transmembrane helix</keyword>
<feature type="compositionally biased region" description="Basic and acidic residues" evidence="1">
    <location>
        <begin position="270"/>
        <end position="282"/>
    </location>
</feature>
<proteinExistence type="predicted"/>
<evidence type="ECO:0000256" key="1">
    <source>
        <dbReference type="SAM" id="MobiDB-lite"/>
    </source>
</evidence>
<dbReference type="AlphaFoldDB" id="A0AAE1CDP7"/>
<dbReference type="Proteomes" id="UP001270362">
    <property type="component" value="Unassembled WGS sequence"/>
</dbReference>
<evidence type="ECO:0000313" key="4">
    <source>
        <dbReference type="Proteomes" id="UP001270362"/>
    </source>
</evidence>
<name>A0AAE1CDP7_9PEZI</name>
<comment type="caution">
    <text evidence="3">The sequence shown here is derived from an EMBL/GenBank/DDBJ whole genome shotgun (WGS) entry which is preliminary data.</text>
</comment>
<accession>A0AAE1CDP7</accession>
<reference evidence="3" key="2">
    <citation type="submission" date="2023-06" db="EMBL/GenBank/DDBJ databases">
        <authorList>
            <consortium name="Lawrence Berkeley National Laboratory"/>
            <person name="Haridas S."/>
            <person name="Hensen N."/>
            <person name="Bonometti L."/>
            <person name="Westerberg I."/>
            <person name="Brannstrom I.O."/>
            <person name="Guillou S."/>
            <person name="Cros-Aarteil S."/>
            <person name="Calhoun S."/>
            <person name="Kuo A."/>
            <person name="Mondo S."/>
            <person name="Pangilinan J."/>
            <person name="Riley R."/>
            <person name="Labutti K."/>
            <person name="Andreopoulos B."/>
            <person name="Lipzen A."/>
            <person name="Chen C."/>
            <person name="Yanf M."/>
            <person name="Daum C."/>
            <person name="Ng V."/>
            <person name="Clum A."/>
            <person name="Steindorff A."/>
            <person name="Ohm R."/>
            <person name="Martin F."/>
            <person name="Silar P."/>
            <person name="Natvig D."/>
            <person name="Lalanne C."/>
            <person name="Gautier V."/>
            <person name="Ament-Velasquez S.L."/>
            <person name="Kruys A."/>
            <person name="Hutchinson M.I."/>
            <person name="Powell A.J."/>
            <person name="Barry K."/>
            <person name="Miller A.N."/>
            <person name="Grigoriev I.V."/>
            <person name="Debuchy R."/>
            <person name="Gladieux P."/>
            <person name="Thoren M.H."/>
            <person name="Johannesson H."/>
        </authorList>
    </citation>
    <scope>NUCLEOTIDE SEQUENCE</scope>
    <source>
        <strain evidence="3">CBS 314.62</strain>
    </source>
</reference>
<keyword evidence="2" id="KW-0812">Transmembrane</keyword>
<gene>
    <name evidence="3" type="ORF">B0T22DRAFT_180080</name>
</gene>
<feature type="transmembrane region" description="Helical" evidence="2">
    <location>
        <begin position="94"/>
        <end position="114"/>
    </location>
</feature>
<feature type="transmembrane region" description="Helical" evidence="2">
    <location>
        <begin position="20"/>
        <end position="43"/>
    </location>
</feature>
<dbReference type="EMBL" id="JAULSO010000002">
    <property type="protein sequence ID" value="KAK3689822.1"/>
    <property type="molecule type" value="Genomic_DNA"/>
</dbReference>